<dbReference type="Gene3D" id="1.10.10.10">
    <property type="entry name" value="Winged helix-like DNA-binding domain superfamily/Winged helix DNA-binding domain"/>
    <property type="match status" value="1"/>
</dbReference>
<dbReference type="SMART" id="SM00415">
    <property type="entry name" value="HSF"/>
    <property type="match status" value="1"/>
</dbReference>
<feature type="compositionally biased region" description="Low complexity" evidence="5">
    <location>
        <begin position="487"/>
        <end position="504"/>
    </location>
</feature>
<dbReference type="Pfam" id="PF00447">
    <property type="entry name" value="HSF_DNA-bind"/>
    <property type="match status" value="1"/>
</dbReference>
<evidence type="ECO:0000256" key="3">
    <source>
        <dbReference type="ARBA" id="ARBA00023242"/>
    </source>
</evidence>
<gene>
    <name evidence="7" type="ORF">ASEP1449_LOCUS12074</name>
</gene>
<reference evidence="7" key="1">
    <citation type="submission" date="2021-01" db="EMBL/GenBank/DDBJ databases">
        <authorList>
            <person name="Corre E."/>
            <person name="Pelletier E."/>
            <person name="Niang G."/>
            <person name="Scheremetjew M."/>
            <person name="Finn R."/>
            <person name="Kale V."/>
            <person name="Holt S."/>
            <person name="Cochrane G."/>
            <person name="Meng A."/>
            <person name="Brown T."/>
            <person name="Cohen L."/>
        </authorList>
    </citation>
    <scope>NUCLEOTIDE SEQUENCE</scope>
    <source>
        <strain evidence="7">CCMP2084</strain>
    </source>
</reference>
<evidence type="ECO:0000313" key="7">
    <source>
        <dbReference type="EMBL" id="CAD9820241.1"/>
    </source>
</evidence>
<dbReference type="SUPFAM" id="SSF46785">
    <property type="entry name" value="Winged helix' DNA-binding domain"/>
    <property type="match status" value="1"/>
</dbReference>
<feature type="domain" description="HSF-type DNA-binding" evidence="6">
    <location>
        <begin position="93"/>
        <end position="188"/>
    </location>
</feature>
<dbReference type="InterPro" id="IPR036388">
    <property type="entry name" value="WH-like_DNA-bd_sf"/>
</dbReference>
<evidence type="ECO:0000256" key="5">
    <source>
        <dbReference type="SAM" id="MobiDB-lite"/>
    </source>
</evidence>
<feature type="compositionally biased region" description="Polar residues" evidence="5">
    <location>
        <begin position="8"/>
        <end position="17"/>
    </location>
</feature>
<dbReference type="GO" id="GO:0003700">
    <property type="term" value="F:DNA-binding transcription factor activity"/>
    <property type="evidence" value="ECO:0007669"/>
    <property type="project" value="InterPro"/>
</dbReference>
<evidence type="ECO:0000259" key="6">
    <source>
        <dbReference type="SMART" id="SM00415"/>
    </source>
</evidence>
<proteinExistence type="inferred from homology"/>
<dbReference type="PANTHER" id="PTHR10015:SF206">
    <property type="entry name" value="HSF-TYPE DNA-BINDING DOMAIN-CONTAINING PROTEIN"/>
    <property type="match status" value="1"/>
</dbReference>
<dbReference type="PANTHER" id="PTHR10015">
    <property type="entry name" value="HEAT SHOCK TRANSCRIPTION FACTOR"/>
    <property type="match status" value="1"/>
</dbReference>
<dbReference type="InterPro" id="IPR000232">
    <property type="entry name" value="HSF_DNA-bd"/>
</dbReference>
<name>A0A7S2UK10_9STRA</name>
<feature type="region of interest" description="Disordered" evidence="5">
    <location>
        <begin position="480"/>
        <end position="504"/>
    </location>
</feature>
<dbReference type="GO" id="GO:0005634">
    <property type="term" value="C:nucleus"/>
    <property type="evidence" value="ECO:0007669"/>
    <property type="project" value="UniProtKB-SubCell"/>
</dbReference>
<keyword evidence="2" id="KW-0238">DNA-binding</keyword>
<keyword evidence="3" id="KW-0539">Nucleus</keyword>
<dbReference type="FunFam" id="1.10.10.10:FF:000479">
    <property type="entry name" value="Predicted protein"/>
    <property type="match status" value="1"/>
</dbReference>
<dbReference type="EMBL" id="HBHQ01018028">
    <property type="protein sequence ID" value="CAD9820241.1"/>
    <property type="molecule type" value="Transcribed_RNA"/>
</dbReference>
<comment type="subcellular location">
    <subcellularLocation>
        <location evidence="1">Nucleus</location>
    </subcellularLocation>
</comment>
<dbReference type="InterPro" id="IPR036390">
    <property type="entry name" value="WH_DNA-bd_sf"/>
</dbReference>
<evidence type="ECO:0000256" key="4">
    <source>
        <dbReference type="RuleBase" id="RU004020"/>
    </source>
</evidence>
<comment type="similarity">
    <text evidence="4">Belongs to the HSF family.</text>
</comment>
<sequence length="504" mass="55663">MKAAASSLEINNETDPATKNIRKEKETDSRGSVLTAASALTTLAHSDDSDDDSKVDFSSPGPQDKVPVHGEHSTLDSSTDEQPTKCKGGGRKKAIPFPKKLMDVLASEEYSTIISWLSHGKSFNIHKPKPFANEVLPQHFKQAKFSSFVRKLHRWGFLRHLRGEESGAFYHENFRRDKPELCQKMTCHVATPPPQSTASEVGNPNASHVLGLNHQVNPLSQHQLGDYVLSKKRGLDGAIDLPDSKRRPSAGNDLFRRFGASPLGAFSRSDDYNQMSARNLVNLPLDLYQQLGVGNCLARQQNNPSIHQINSILFEAKRGMQGRHMIPPGVLSSNMCVPPPYAHHSSLLSSTMQQTTSKADLEQEILRRLEYRAATAASSRQALAVFEKREQQLQQTDRVIQALQRVSTQQMLEQLGSDTKPPQANMFSQTQRVPNISANNFTSLHPEAARHEDGSCNTQANVAANANTVNMRRQRQELNTAKRRGGSLTNSSPSALSSHLARSA</sequence>
<organism evidence="7">
    <name type="scientific">Attheya septentrionalis</name>
    <dbReference type="NCBI Taxonomy" id="420275"/>
    <lineage>
        <taxon>Eukaryota</taxon>
        <taxon>Sar</taxon>
        <taxon>Stramenopiles</taxon>
        <taxon>Ochrophyta</taxon>
        <taxon>Bacillariophyta</taxon>
        <taxon>Coscinodiscophyceae</taxon>
        <taxon>Chaetocerotophycidae</taxon>
        <taxon>Chaetocerotales</taxon>
        <taxon>Attheyaceae</taxon>
        <taxon>Attheya</taxon>
    </lineage>
</organism>
<feature type="compositionally biased region" description="Low complexity" evidence="5">
    <location>
        <begin position="34"/>
        <end position="44"/>
    </location>
</feature>
<evidence type="ECO:0000256" key="2">
    <source>
        <dbReference type="ARBA" id="ARBA00023125"/>
    </source>
</evidence>
<accession>A0A7S2UK10</accession>
<protein>
    <recommendedName>
        <fullName evidence="6">HSF-type DNA-binding domain-containing protein</fullName>
    </recommendedName>
</protein>
<dbReference type="AlphaFoldDB" id="A0A7S2UK10"/>
<evidence type="ECO:0000256" key="1">
    <source>
        <dbReference type="ARBA" id="ARBA00004123"/>
    </source>
</evidence>
<feature type="region of interest" description="Disordered" evidence="5">
    <location>
        <begin position="1"/>
        <end position="93"/>
    </location>
</feature>
<dbReference type="GO" id="GO:0043565">
    <property type="term" value="F:sequence-specific DNA binding"/>
    <property type="evidence" value="ECO:0007669"/>
    <property type="project" value="InterPro"/>
</dbReference>